<dbReference type="VEuPathDB" id="FungiDB:P170DRAFT_83921"/>
<keyword evidence="1" id="KW-0812">Transmembrane</keyword>
<keyword evidence="3" id="KW-1185">Reference proteome</keyword>
<reference evidence="2 3" key="1">
    <citation type="submission" date="2016-12" db="EMBL/GenBank/DDBJ databases">
        <title>The genomes of Aspergillus section Nigri reveals drivers in fungal speciation.</title>
        <authorList>
            <consortium name="DOE Joint Genome Institute"/>
            <person name="Vesth T.C."/>
            <person name="Nybo J."/>
            <person name="Theobald S."/>
            <person name="Brandl J."/>
            <person name="Frisvad J.C."/>
            <person name="Nielsen K.F."/>
            <person name="Lyhne E.K."/>
            <person name="Kogle M.E."/>
            <person name="Kuo A."/>
            <person name="Riley R."/>
            <person name="Clum A."/>
            <person name="Nolan M."/>
            <person name="Lipzen A."/>
            <person name="Salamov A."/>
            <person name="Henrissat B."/>
            <person name="Wiebenga A."/>
            <person name="De Vries R.P."/>
            <person name="Grigoriev I.V."/>
            <person name="Mortensen U.H."/>
            <person name="Andersen M.R."/>
            <person name="Baker S.E."/>
        </authorList>
    </citation>
    <scope>NUCLEOTIDE SEQUENCE [LARGE SCALE GENOMIC DNA]</scope>
    <source>
        <strain evidence="2 3">IBT 23096</strain>
    </source>
</reference>
<comment type="caution">
    <text evidence="2">The sequence shown here is derived from an EMBL/GenBank/DDBJ whole genome shotgun (WGS) entry which is preliminary data.</text>
</comment>
<name>A0A2I2GFQ5_9EURO</name>
<dbReference type="PROSITE" id="PS51257">
    <property type="entry name" value="PROKAR_LIPOPROTEIN"/>
    <property type="match status" value="1"/>
</dbReference>
<protein>
    <submittedName>
        <fullName evidence="2">Uncharacterized protein</fullName>
    </submittedName>
</protein>
<keyword evidence="1" id="KW-1133">Transmembrane helix</keyword>
<dbReference type="EMBL" id="MSFO01000002">
    <property type="protein sequence ID" value="PLB51715.1"/>
    <property type="molecule type" value="Genomic_DNA"/>
</dbReference>
<dbReference type="AlphaFoldDB" id="A0A2I2GFQ5"/>
<evidence type="ECO:0000313" key="2">
    <source>
        <dbReference type="EMBL" id="PLB51715.1"/>
    </source>
</evidence>
<organism evidence="2 3">
    <name type="scientific">Aspergillus steynii IBT 23096</name>
    <dbReference type="NCBI Taxonomy" id="1392250"/>
    <lineage>
        <taxon>Eukaryota</taxon>
        <taxon>Fungi</taxon>
        <taxon>Dikarya</taxon>
        <taxon>Ascomycota</taxon>
        <taxon>Pezizomycotina</taxon>
        <taxon>Eurotiomycetes</taxon>
        <taxon>Eurotiomycetidae</taxon>
        <taxon>Eurotiales</taxon>
        <taxon>Aspergillaceae</taxon>
        <taxon>Aspergillus</taxon>
        <taxon>Aspergillus subgen. Circumdati</taxon>
    </lineage>
</organism>
<accession>A0A2I2GFQ5</accession>
<sequence length="100" mass="11666">MDMSRSLVFPPTFPFVFTTLVLFLFMATLSCRSIHLLFLSFYLFSFYLFSPLVRQFCLFPRSISGRDRYQATGTSPRLSGRNVVRLGFHAFTSDCFLRRP</sequence>
<evidence type="ECO:0000313" key="3">
    <source>
        <dbReference type="Proteomes" id="UP000234275"/>
    </source>
</evidence>
<dbReference type="GeneID" id="36563120"/>
<evidence type="ECO:0000256" key="1">
    <source>
        <dbReference type="SAM" id="Phobius"/>
    </source>
</evidence>
<proteinExistence type="predicted"/>
<keyword evidence="1" id="KW-0472">Membrane</keyword>
<feature type="transmembrane region" description="Helical" evidence="1">
    <location>
        <begin position="33"/>
        <end position="53"/>
    </location>
</feature>
<dbReference type="RefSeq" id="XP_024707017.1">
    <property type="nucleotide sequence ID" value="XM_024855413.1"/>
</dbReference>
<dbReference type="Proteomes" id="UP000234275">
    <property type="component" value="Unassembled WGS sequence"/>
</dbReference>
<feature type="transmembrane region" description="Helical" evidence="1">
    <location>
        <begin position="7"/>
        <end position="27"/>
    </location>
</feature>
<gene>
    <name evidence="2" type="ORF">P170DRAFT_83921</name>
</gene>